<dbReference type="AlphaFoldDB" id="A0A9N8HFE9"/>
<comment type="caution">
    <text evidence="1">The sequence shown here is derived from an EMBL/GenBank/DDBJ whole genome shotgun (WGS) entry which is preliminary data.</text>
</comment>
<evidence type="ECO:0000313" key="2">
    <source>
        <dbReference type="Proteomes" id="UP001153069"/>
    </source>
</evidence>
<reference evidence="1" key="1">
    <citation type="submission" date="2020-06" db="EMBL/GenBank/DDBJ databases">
        <authorList>
            <consortium name="Plant Systems Biology data submission"/>
        </authorList>
    </citation>
    <scope>NUCLEOTIDE SEQUENCE</scope>
    <source>
        <strain evidence="1">D6</strain>
    </source>
</reference>
<evidence type="ECO:0000313" key="1">
    <source>
        <dbReference type="EMBL" id="CAB9508423.1"/>
    </source>
</evidence>
<dbReference type="OrthoDB" id="43471at2759"/>
<feature type="non-terminal residue" evidence="1">
    <location>
        <position position="470"/>
    </location>
</feature>
<gene>
    <name evidence="1" type="ORF">SEMRO_346_G122800.1</name>
</gene>
<dbReference type="Proteomes" id="UP001153069">
    <property type="component" value="Unassembled WGS sequence"/>
</dbReference>
<organism evidence="1 2">
    <name type="scientific">Seminavis robusta</name>
    <dbReference type="NCBI Taxonomy" id="568900"/>
    <lineage>
        <taxon>Eukaryota</taxon>
        <taxon>Sar</taxon>
        <taxon>Stramenopiles</taxon>
        <taxon>Ochrophyta</taxon>
        <taxon>Bacillariophyta</taxon>
        <taxon>Bacillariophyceae</taxon>
        <taxon>Bacillariophycidae</taxon>
        <taxon>Naviculales</taxon>
        <taxon>Naviculaceae</taxon>
        <taxon>Seminavis</taxon>
    </lineage>
</organism>
<protein>
    <submittedName>
        <fullName evidence="1">Death-receptor fusion protein (DUF2428) (Partial)</fullName>
    </submittedName>
</protein>
<sequence>MGRASLKSNEPIRLPHDGPLHNLLLQQQEKDNEHAREEGQDEVLRMALSCLQNGPSVNDDSNHDVDQQSIVGLLASLQQAKTIKEQLQTLQTFRSKSKQQQQQKDSTESSDASVSYRRVLYRILMEWFLSIQTPVPLRRAIQANLDGLTAPQLQHDTSQNDIACHVLTSILVVVSSNNHWQQPLHSLHEALNYKVTHDLLILTSHNKPLANQLFAFLHHYAKQQILPILETTLSNHPTTKLDENIFFVEQEVTRAIQQAIQWAGILKTVLADAPPSLIILHDNDDDMLEFSESFLHQIMTCRMVPVDSLSNLGMAYSRVVLMLRRRKQVQDDDLAQLVDNLVAQQLSDMTTIAMIQGLAATAPIKVMLHTSRCFMQYFRRLAHHSDPGVRLVALKGIHTLISRCYTLCIATTATTPVTTSELEAIQYMTEGTLEMVLAAWENPPNRRLGSAIQSLFQKLIALMQELGQQQ</sequence>
<dbReference type="EMBL" id="CAICTM010000345">
    <property type="protein sequence ID" value="CAB9508423.1"/>
    <property type="molecule type" value="Genomic_DNA"/>
</dbReference>
<proteinExistence type="predicted"/>
<name>A0A9N8HFE9_9STRA</name>
<accession>A0A9N8HFE9</accession>
<keyword evidence="2" id="KW-1185">Reference proteome</keyword>